<evidence type="ECO:0000313" key="1">
    <source>
        <dbReference type="EMBL" id="GAT01291.1"/>
    </source>
</evidence>
<protein>
    <submittedName>
        <fullName evidence="1">Uncharacterized protein</fullName>
    </submittedName>
</protein>
<dbReference type="AlphaFoldDB" id="A0A100WN60"/>
<sequence>MDKLTEIRRLCETALDVLEHDGEYHAEDLADQILAVIAT</sequence>
<dbReference type="Proteomes" id="UP000069705">
    <property type="component" value="Unassembled WGS sequence"/>
</dbReference>
<comment type="caution">
    <text evidence="1">The sequence shown here is derived from an EMBL/GenBank/DDBJ whole genome shotgun (WGS) entry which is preliminary data.</text>
</comment>
<proteinExistence type="predicted"/>
<accession>A0A100WN60</accession>
<reference evidence="2" key="2">
    <citation type="submission" date="2016-02" db="EMBL/GenBank/DDBJ databases">
        <title>Draft genome sequence of five rapidly growing Mycobacterium species.</title>
        <authorList>
            <person name="Katahira K."/>
            <person name="Gotou Y."/>
            <person name="Iida K."/>
            <person name="Ogura Y."/>
            <person name="Hayashi T."/>
        </authorList>
    </citation>
    <scope>NUCLEOTIDE SEQUENCE [LARGE SCALE GENOMIC DNA]</scope>
    <source>
        <strain evidence="2">JCM6368</strain>
    </source>
</reference>
<dbReference type="EMBL" id="BCSZ01000012">
    <property type="protein sequence ID" value="GAT01291.1"/>
    <property type="molecule type" value="Genomic_DNA"/>
</dbReference>
<organism evidence="1 2">
    <name type="scientific">Mycolicibacterium fortuitum subsp. acetamidolyticum</name>
    <dbReference type="NCBI Taxonomy" id="144550"/>
    <lineage>
        <taxon>Bacteria</taxon>
        <taxon>Bacillati</taxon>
        <taxon>Actinomycetota</taxon>
        <taxon>Actinomycetes</taxon>
        <taxon>Mycobacteriales</taxon>
        <taxon>Mycobacteriaceae</taxon>
        <taxon>Mycolicibacterium</taxon>
    </lineage>
</organism>
<name>A0A100WN60_MYCFO</name>
<gene>
    <name evidence="1" type="ORF">RMCFA_1405</name>
</gene>
<evidence type="ECO:0000313" key="2">
    <source>
        <dbReference type="Proteomes" id="UP000069705"/>
    </source>
</evidence>
<reference evidence="1 2" key="1">
    <citation type="journal article" date="2016" name="Genome Announc.">
        <title>Draft Genome Sequences of Five Rapidly Growing Mycobacterium Species, M. thermoresistibile, M. fortuitum subsp. acetamidolyticum, M. canariasense, M. brisbanense, and M. novocastrense.</title>
        <authorList>
            <person name="Katahira K."/>
            <person name="Ogura Y."/>
            <person name="Gotoh Y."/>
            <person name="Hayashi T."/>
        </authorList>
    </citation>
    <scope>NUCLEOTIDE SEQUENCE [LARGE SCALE GENOMIC DNA]</scope>
    <source>
        <strain evidence="1 2">JCM6368</strain>
    </source>
</reference>